<name>A0A2T5HVY5_9RHOB</name>
<reference evidence="2 3" key="1">
    <citation type="submission" date="2018-04" db="EMBL/GenBank/DDBJ databases">
        <title>Genomic Encyclopedia of Archaeal and Bacterial Type Strains, Phase II (KMG-II): from individual species to whole genera.</title>
        <authorList>
            <person name="Goeker M."/>
        </authorList>
    </citation>
    <scope>NUCLEOTIDE SEQUENCE [LARGE SCALE GENOMIC DNA]</scope>
    <source>
        <strain evidence="2 3">DSM 100434</strain>
    </source>
</reference>
<dbReference type="Proteomes" id="UP000244077">
    <property type="component" value="Unassembled WGS sequence"/>
</dbReference>
<accession>A0A2T5HVY5</accession>
<dbReference type="RefSeq" id="WP_107814740.1">
    <property type="nucleotide sequence ID" value="NZ_QAOH01000001.1"/>
</dbReference>
<evidence type="ECO:0008006" key="4">
    <source>
        <dbReference type="Google" id="ProtNLM"/>
    </source>
</evidence>
<dbReference type="EMBL" id="QAOH01000001">
    <property type="protein sequence ID" value="PTQ75736.1"/>
    <property type="molecule type" value="Genomic_DNA"/>
</dbReference>
<evidence type="ECO:0000313" key="3">
    <source>
        <dbReference type="Proteomes" id="UP000244077"/>
    </source>
</evidence>
<evidence type="ECO:0000313" key="2">
    <source>
        <dbReference type="EMBL" id="PTQ75736.1"/>
    </source>
</evidence>
<comment type="caution">
    <text evidence="2">The sequence shown here is derived from an EMBL/GenBank/DDBJ whole genome shotgun (WGS) entry which is preliminary data.</text>
</comment>
<protein>
    <recommendedName>
        <fullName evidence="4">Stress response protein SCP2</fullName>
    </recommendedName>
</protein>
<organism evidence="2 3">
    <name type="scientific">Celeribacter persicus</name>
    <dbReference type="NCBI Taxonomy" id="1651082"/>
    <lineage>
        <taxon>Bacteria</taxon>
        <taxon>Pseudomonadati</taxon>
        <taxon>Pseudomonadota</taxon>
        <taxon>Alphaproteobacteria</taxon>
        <taxon>Rhodobacterales</taxon>
        <taxon>Roseobacteraceae</taxon>
        <taxon>Celeribacter</taxon>
    </lineage>
</organism>
<feature type="region of interest" description="Disordered" evidence="1">
    <location>
        <begin position="419"/>
        <end position="444"/>
    </location>
</feature>
<dbReference type="OrthoDB" id="56224at2"/>
<gene>
    <name evidence="2" type="ORF">C8N42_101277</name>
</gene>
<dbReference type="AlphaFoldDB" id="A0A2T5HVY5"/>
<proteinExistence type="predicted"/>
<keyword evidence="3" id="KW-1185">Reference proteome</keyword>
<sequence>MADRPDFLLRGDRARLFPSLADTSREGRITSIFLALLPQIPHLAQEIFATAGLRIGQRAHIDCFTEIVLPGQEDGPQDRPDGLIRIATGRTEWTALVEAKIGKAKIDSEQVQRYVRLARQNGIDAVITISNEFVARADHSPAAVPKTLLRKTDLFHWSWTWIATECEILALQKAVDDPEQAFLLREFLTFLSHPGTGVERVTQMGPHWKDLIQKVSHQGSLTRSLPEVEEAVGSWFEEIRDLTLQLSRHVGQSVDTVIERKLKDDPIARLKAGIADLAESQCLTASFRIPDAAANLDVTADLARKTLSAGMRLKAPGDRKSTKARVNWLLRMIREDDPRLWVRAHWPGRTPPTAQQLTLLRARPEALQPDTSDAAPHMFEVILLEECAKRFAGRRTFIEDLERIVPEFYNIVGQNLRDWRPAPPKPVAKQEEFPEESTAPEPET</sequence>
<evidence type="ECO:0000256" key="1">
    <source>
        <dbReference type="SAM" id="MobiDB-lite"/>
    </source>
</evidence>